<dbReference type="PANTHER" id="PTHR19229">
    <property type="entry name" value="ATP-BINDING CASSETTE TRANSPORTER SUBFAMILY A ABCA"/>
    <property type="match status" value="1"/>
</dbReference>
<reference evidence="11" key="1">
    <citation type="submission" date="2011-07" db="EMBL/GenBank/DDBJ databases">
        <authorList>
            <consortium name="Caenorhabditis brenneri Sequencing and Analysis Consortium"/>
            <person name="Wilson R.K."/>
        </authorList>
    </citation>
    <scope>NUCLEOTIDE SEQUENCE [LARGE SCALE GENOMIC DNA]</scope>
    <source>
        <strain evidence="11">PB2801</strain>
    </source>
</reference>
<evidence type="ECO:0000256" key="5">
    <source>
        <dbReference type="ARBA" id="ARBA00022989"/>
    </source>
</evidence>
<evidence type="ECO:0000313" key="10">
    <source>
        <dbReference type="EMBL" id="EGT55787.1"/>
    </source>
</evidence>
<dbReference type="GO" id="GO:0016887">
    <property type="term" value="F:ATP hydrolysis activity"/>
    <property type="evidence" value="ECO:0007669"/>
    <property type="project" value="InterPro"/>
</dbReference>
<dbReference type="InterPro" id="IPR026082">
    <property type="entry name" value="ABCA"/>
</dbReference>
<dbReference type="InterPro" id="IPR027417">
    <property type="entry name" value="P-loop_NTPase"/>
</dbReference>
<dbReference type="STRING" id="135651.G0N9U5"/>
<dbReference type="EMBL" id="GL379852">
    <property type="protein sequence ID" value="EGT55787.1"/>
    <property type="molecule type" value="Genomic_DNA"/>
</dbReference>
<dbReference type="InterPro" id="IPR003439">
    <property type="entry name" value="ABC_transporter-like_ATP-bd"/>
</dbReference>
<dbReference type="GO" id="GO:0005524">
    <property type="term" value="F:ATP binding"/>
    <property type="evidence" value="ECO:0007669"/>
    <property type="project" value="UniProtKB-KW"/>
</dbReference>
<evidence type="ECO:0000256" key="7">
    <source>
        <dbReference type="SAM" id="MobiDB-lite"/>
    </source>
</evidence>
<gene>
    <name evidence="10" type="ORF">CAEBREN_09215</name>
</gene>
<feature type="transmembrane region" description="Helical" evidence="8">
    <location>
        <begin position="213"/>
        <end position="230"/>
    </location>
</feature>
<dbReference type="InterPro" id="IPR013525">
    <property type="entry name" value="ABC2_TM"/>
</dbReference>
<feature type="compositionally biased region" description="Low complexity" evidence="7">
    <location>
        <begin position="279"/>
        <end position="294"/>
    </location>
</feature>
<feature type="transmembrane region" description="Helical" evidence="8">
    <location>
        <begin position="95"/>
        <end position="117"/>
    </location>
</feature>
<comment type="subcellular location">
    <subcellularLocation>
        <location evidence="1">Membrane</location>
        <topology evidence="1">Multi-pass membrane protein</topology>
    </subcellularLocation>
</comment>
<dbReference type="PROSITE" id="PS00211">
    <property type="entry name" value="ABC_TRANSPORTER_1"/>
    <property type="match status" value="1"/>
</dbReference>
<feature type="transmembrane region" description="Helical" evidence="8">
    <location>
        <begin position="129"/>
        <end position="148"/>
    </location>
</feature>
<evidence type="ECO:0000256" key="6">
    <source>
        <dbReference type="ARBA" id="ARBA00023136"/>
    </source>
</evidence>
<dbReference type="Pfam" id="PF00005">
    <property type="entry name" value="ABC_tran"/>
    <property type="match status" value="1"/>
</dbReference>
<dbReference type="InParanoid" id="G0N9U5"/>
<dbReference type="InterPro" id="IPR017871">
    <property type="entry name" value="ABC_transporter-like_CS"/>
</dbReference>
<name>G0N9U5_CAEBE</name>
<dbReference type="SMART" id="SM00382">
    <property type="entry name" value="AAA"/>
    <property type="match status" value="1"/>
</dbReference>
<dbReference type="eggNOG" id="KOG0059">
    <property type="taxonomic scope" value="Eukaryota"/>
</dbReference>
<keyword evidence="3" id="KW-0547">Nucleotide-binding</keyword>
<dbReference type="OMA" id="TANKWLY"/>
<keyword evidence="2 8" id="KW-0812">Transmembrane</keyword>
<organism evidence="11">
    <name type="scientific">Caenorhabditis brenneri</name>
    <name type="common">Nematode worm</name>
    <dbReference type="NCBI Taxonomy" id="135651"/>
    <lineage>
        <taxon>Eukaryota</taxon>
        <taxon>Metazoa</taxon>
        <taxon>Ecdysozoa</taxon>
        <taxon>Nematoda</taxon>
        <taxon>Chromadorea</taxon>
        <taxon>Rhabditida</taxon>
        <taxon>Rhabditina</taxon>
        <taxon>Rhabditomorpha</taxon>
        <taxon>Rhabditoidea</taxon>
        <taxon>Rhabditidae</taxon>
        <taxon>Peloderinae</taxon>
        <taxon>Caenorhabditis</taxon>
    </lineage>
</organism>
<dbReference type="InterPro" id="IPR003593">
    <property type="entry name" value="AAA+_ATPase"/>
</dbReference>
<evidence type="ECO:0000313" key="11">
    <source>
        <dbReference type="Proteomes" id="UP000008068"/>
    </source>
</evidence>
<dbReference type="SUPFAM" id="SSF52540">
    <property type="entry name" value="P-loop containing nucleoside triphosphate hydrolases"/>
    <property type="match status" value="1"/>
</dbReference>
<evidence type="ECO:0000256" key="4">
    <source>
        <dbReference type="ARBA" id="ARBA00022840"/>
    </source>
</evidence>
<dbReference type="HOGENOM" id="CLU_000604_19_5_1"/>
<dbReference type="FunFam" id="3.40.50.300:FF:001598">
    <property type="entry name" value="ABC transporter ced-7"/>
    <property type="match status" value="1"/>
</dbReference>
<dbReference type="Gene3D" id="3.40.50.300">
    <property type="entry name" value="P-loop containing nucleotide triphosphate hydrolases"/>
    <property type="match status" value="1"/>
</dbReference>
<keyword evidence="4" id="KW-0067">ATP-binding</keyword>
<feature type="transmembrane region" description="Helical" evidence="8">
    <location>
        <begin position="70"/>
        <end position="89"/>
    </location>
</feature>
<accession>G0N9U5</accession>
<evidence type="ECO:0000259" key="9">
    <source>
        <dbReference type="PROSITE" id="PS50893"/>
    </source>
</evidence>
<evidence type="ECO:0000256" key="1">
    <source>
        <dbReference type="ARBA" id="ARBA00004141"/>
    </source>
</evidence>
<protein>
    <recommendedName>
        <fullName evidence="9">ABC transporter domain-containing protein</fullName>
    </recommendedName>
</protein>
<feature type="transmembrane region" description="Helical" evidence="8">
    <location>
        <begin position="160"/>
        <end position="177"/>
    </location>
</feature>
<dbReference type="Pfam" id="PF12698">
    <property type="entry name" value="ABC2_membrane_3"/>
    <property type="match status" value="1"/>
</dbReference>
<keyword evidence="5 8" id="KW-1133">Transmembrane helix</keyword>
<evidence type="ECO:0000256" key="3">
    <source>
        <dbReference type="ARBA" id="ARBA00022741"/>
    </source>
</evidence>
<dbReference type="GO" id="GO:0005319">
    <property type="term" value="F:lipid transporter activity"/>
    <property type="evidence" value="ECO:0007669"/>
    <property type="project" value="TreeGrafter"/>
</dbReference>
<dbReference type="GO" id="GO:0140359">
    <property type="term" value="F:ABC-type transporter activity"/>
    <property type="evidence" value="ECO:0007669"/>
    <property type="project" value="InterPro"/>
</dbReference>
<dbReference type="PANTHER" id="PTHR19229:SF151">
    <property type="entry name" value="ABC TRANSPORTER DOMAIN-CONTAINING PROTEIN"/>
    <property type="match status" value="1"/>
</dbReference>
<keyword evidence="11" id="KW-1185">Reference proteome</keyword>
<feature type="domain" description="ABC transporter" evidence="9">
    <location>
        <begin position="304"/>
        <end position="528"/>
    </location>
</feature>
<proteinExistence type="predicted"/>
<feature type="transmembrane region" description="Helical" evidence="8">
    <location>
        <begin position="44"/>
        <end position="63"/>
    </location>
</feature>
<sequence>MYYHERTSSCLPIALNLLSNLKYLRINKTSPIGNNELYVEFVPVRGAILQMLTGISPFVFWTGSLLWDHILYMIVAVYIVVIILVFEVFSNYNYLIFFTLYFFFFSTASFVYLVSVFVKTPTVGSTFLVFFRIFTAVIGFAVYSWYLLSNKETLLMIRQWYAFGLLDPSLILMYGMNKIYMCQARLERAFSTARTLIFGFDTIFEFHAIWIDWLYLILLSVLFFSLFIGFRSRLFKRLLNGFKNSEPREKKRYAIIDEASTTHGESNQMVRTGSAQTGSAQTKSTPMTTTTVSESSNQYGKPIVVADKLVKDFGKLRAVNGLTYTVREKECFGLLGQNGAGKTTSFDMLTGLSIPSGGTATIAGEKITHRIQIGYCPQFDTLMGQFSGRQCLRIIAQLQGYSNIEDVIEMVLTCIGMTDHADKKIQHCSGGQKRKISVGIALMSRSPCVMLDEPTAGIDPRARREIWDILHNMREKANSSIVLTSHSMDECEALCTRIGILREGDMIAIGSSQELKSKFGNFYLLTMVLQNLEQSEQVKTAVSEKWSDAILKTDATSASLNIVYQIPKQKGSKWSETFQQAEELAAQLEMEDFMLSQATLEDAFIRLNTI</sequence>
<feature type="compositionally biased region" description="Polar residues" evidence="7">
    <location>
        <begin position="266"/>
        <end position="278"/>
    </location>
</feature>
<dbReference type="AlphaFoldDB" id="G0N9U5"/>
<dbReference type="PROSITE" id="PS50893">
    <property type="entry name" value="ABC_TRANSPORTER_2"/>
    <property type="match status" value="1"/>
</dbReference>
<dbReference type="OrthoDB" id="10255969at2759"/>
<dbReference type="GO" id="GO:0016020">
    <property type="term" value="C:membrane"/>
    <property type="evidence" value="ECO:0007669"/>
    <property type="project" value="UniProtKB-SubCell"/>
</dbReference>
<feature type="region of interest" description="Disordered" evidence="7">
    <location>
        <begin position="266"/>
        <end position="294"/>
    </location>
</feature>
<dbReference type="CDD" id="cd03263">
    <property type="entry name" value="ABC_subfamily_A"/>
    <property type="match status" value="1"/>
</dbReference>
<keyword evidence="6 8" id="KW-0472">Membrane</keyword>
<dbReference type="Proteomes" id="UP000008068">
    <property type="component" value="Unassembled WGS sequence"/>
</dbReference>
<evidence type="ECO:0000256" key="2">
    <source>
        <dbReference type="ARBA" id="ARBA00022692"/>
    </source>
</evidence>
<evidence type="ECO:0000256" key="8">
    <source>
        <dbReference type="SAM" id="Phobius"/>
    </source>
</evidence>